<name>A0A8B8BH16_CRAVI</name>
<feature type="compositionally biased region" description="Basic residues" evidence="1">
    <location>
        <begin position="21"/>
        <end position="36"/>
    </location>
</feature>
<feature type="compositionally biased region" description="Polar residues" evidence="1">
    <location>
        <begin position="49"/>
        <end position="58"/>
    </location>
</feature>
<dbReference type="Proteomes" id="UP000694844">
    <property type="component" value="Chromosome 8"/>
</dbReference>
<dbReference type="RefSeq" id="XP_022302662.1">
    <property type="nucleotide sequence ID" value="XM_022446954.1"/>
</dbReference>
<feature type="region of interest" description="Disordered" evidence="1">
    <location>
        <begin position="1"/>
        <end position="65"/>
    </location>
</feature>
<dbReference type="GeneID" id="111110451"/>
<protein>
    <submittedName>
        <fullName evidence="3">Uncharacterized protein LOC111110451</fullName>
    </submittedName>
</protein>
<evidence type="ECO:0000313" key="2">
    <source>
        <dbReference type="Proteomes" id="UP000694844"/>
    </source>
</evidence>
<reference evidence="3" key="1">
    <citation type="submission" date="2025-08" db="UniProtKB">
        <authorList>
            <consortium name="RefSeq"/>
        </authorList>
    </citation>
    <scope>IDENTIFICATION</scope>
    <source>
        <tissue evidence="3">Whole sample</tissue>
    </source>
</reference>
<evidence type="ECO:0000256" key="1">
    <source>
        <dbReference type="SAM" id="MobiDB-lite"/>
    </source>
</evidence>
<accession>A0A8B8BH16</accession>
<organism evidence="2 3">
    <name type="scientific">Crassostrea virginica</name>
    <name type="common">Eastern oyster</name>
    <dbReference type="NCBI Taxonomy" id="6565"/>
    <lineage>
        <taxon>Eukaryota</taxon>
        <taxon>Metazoa</taxon>
        <taxon>Spiralia</taxon>
        <taxon>Lophotrochozoa</taxon>
        <taxon>Mollusca</taxon>
        <taxon>Bivalvia</taxon>
        <taxon>Autobranchia</taxon>
        <taxon>Pteriomorphia</taxon>
        <taxon>Ostreida</taxon>
        <taxon>Ostreoidea</taxon>
        <taxon>Ostreidae</taxon>
        <taxon>Crassostrea</taxon>
    </lineage>
</organism>
<dbReference type="KEGG" id="cvn:111110451"/>
<dbReference type="AlphaFoldDB" id="A0A8B8BH16"/>
<gene>
    <name evidence="3" type="primary">LOC111110451</name>
</gene>
<sequence length="146" mass="16953">MDSERVESTDSESTEETVVSRRGRGRPRKVRGGRGRPRSEPQQRRGTKRQQSPVSETVSALDERKKDIERRIDALSPEEMRDTLGRVVHDSPEYLFDILRERDPHPPENSGNSRPSWCICTFCREMPTQAERLLWQKPGKLHFKIA</sequence>
<proteinExistence type="predicted"/>
<keyword evidence="2" id="KW-1185">Reference proteome</keyword>
<evidence type="ECO:0000313" key="3">
    <source>
        <dbReference type="RefSeq" id="XP_022302662.1"/>
    </source>
</evidence>